<dbReference type="EMBL" id="CM047942">
    <property type="protein sequence ID" value="KAI9901385.1"/>
    <property type="molecule type" value="Genomic_DNA"/>
</dbReference>
<comment type="caution">
    <text evidence="1">The sequence shown here is derived from an EMBL/GenBank/DDBJ whole genome shotgun (WGS) entry which is preliminary data.</text>
</comment>
<proteinExistence type="predicted"/>
<evidence type="ECO:0000313" key="1">
    <source>
        <dbReference type="EMBL" id="KAI9901385.1"/>
    </source>
</evidence>
<accession>A0ACC0V636</accession>
<evidence type="ECO:0000313" key="2">
    <source>
        <dbReference type="Proteomes" id="UP001163324"/>
    </source>
</evidence>
<sequence length="378" mass="42024">MTCSPPQWPLSSAFHPQEGDAIPRSTHQTYNTGMAIKSLLGDLDMRESARPPSRGKQASEQDGGSFSGQSATDEFSDLRVPDSWPDEKEKTVLGPYNYVASMPGKEFRTLLLKAFNTWLDVPPASLEVITGVVRMLHTASLLIDDIQDNSPLRRGRPAAHSIFGVAQTINSANYAYFLALAELRKLRNPDAAVEVYTSEMMHLHRGQGMDLFWRDTLTCPTEAEYLQMASDKTGGLFRLAVRLMQTESERSYDCVPLAGLLGPIFQMADDYKNLVSADYAHMKGTCEDLSEGKFSFPVVHSVRADLTDRRLLNILARRPTDDETKKYAVEYIESTGSLSYTKRAVARLMEEAKRVADEIDGASGKSQVFHALLDKLSL</sequence>
<protein>
    <submittedName>
        <fullName evidence="1">Uncharacterized protein</fullName>
    </submittedName>
</protein>
<organism evidence="1 2">
    <name type="scientific">Trichothecium roseum</name>
    <dbReference type="NCBI Taxonomy" id="47278"/>
    <lineage>
        <taxon>Eukaryota</taxon>
        <taxon>Fungi</taxon>
        <taxon>Dikarya</taxon>
        <taxon>Ascomycota</taxon>
        <taxon>Pezizomycotina</taxon>
        <taxon>Sordariomycetes</taxon>
        <taxon>Hypocreomycetidae</taxon>
        <taxon>Hypocreales</taxon>
        <taxon>Hypocreales incertae sedis</taxon>
        <taxon>Trichothecium</taxon>
    </lineage>
</organism>
<name>A0ACC0V636_9HYPO</name>
<keyword evidence="2" id="KW-1185">Reference proteome</keyword>
<gene>
    <name evidence="1" type="ORF">N3K66_003202</name>
</gene>
<reference evidence="1" key="1">
    <citation type="submission" date="2022-10" db="EMBL/GenBank/DDBJ databases">
        <title>Complete Genome of Trichothecium roseum strain YXFP-22015, a Plant Pathogen Isolated from Citrus.</title>
        <authorList>
            <person name="Wang Y."/>
            <person name="Zhu L."/>
        </authorList>
    </citation>
    <scope>NUCLEOTIDE SEQUENCE</scope>
    <source>
        <strain evidence="1">YXFP-22015</strain>
    </source>
</reference>
<dbReference type="Proteomes" id="UP001163324">
    <property type="component" value="Chromosome 3"/>
</dbReference>